<keyword evidence="6" id="KW-0282">Flagellum</keyword>
<keyword evidence="7" id="KW-1185">Reference proteome</keyword>
<dbReference type="Proteomes" id="UP000298438">
    <property type="component" value="Unassembled WGS sequence"/>
</dbReference>
<evidence type="ECO:0000256" key="5">
    <source>
        <dbReference type="ARBA" id="ARBA00093797"/>
    </source>
</evidence>
<evidence type="ECO:0000256" key="3">
    <source>
        <dbReference type="ARBA" id="ARBA00022795"/>
    </source>
</evidence>
<keyword evidence="4" id="KW-0143">Chaperone</keyword>
<name>A0A4Y9SJJ0_9BURK</name>
<dbReference type="EMBL" id="SPVF01000070">
    <property type="protein sequence ID" value="TFW25988.1"/>
    <property type="molecule type" value="Genomic_DNA"/>
</dbReference>
<evidence type="ECO:0000313" key="7">
    <source>
        <dbReference type="Proteomes" id="UP000298438"/>
    </source>
</evidence>
<comment type="subcellular location">
    <subcellularLocation>
        <location evidence="1">Cytoplasm</location>
        <location evidence="1">Cytosol</location>
    </subcellularLocation>
</comment>
<dbReference type="OrthoDB" id="8527993at2"/>
<dbReference type="AlphaFoldDB" id="A0A4Y9SJJ0"/>
<reference evidence="6 7" key="1">
    <citation type="submission" date="2019-03" db="EMBL/GenBank/DDBJ databases">
        <title>Draft Genome Sequence of Massilia arenosa sp. nov., a Novel Massilia Species Isolated from a Sandy-loam Maize Soil.</title>
        <authorList>
            <person name="Raths R."/>
            <person name="Peta V."/>
            <person name="Bucking H."/>
        </authorList>
    </citation>
    <scope>NUCLEOTIDE SEQUENCE [LARGE SCALE GENOMIC DNA]</scope>
    <source>
        <strain evidence="6 7">MC02</strain>
    </source>
</reference>
<accession>A0A4Y9SJJ0</accession>
<gene>
    <name evidence="6" type="ORF">E4L96_04700</name>
</gene>
<comment type="caution">
    <text evidence="6">The sequence shown here is derived from an EMBL/GenBank/DDBJ whole genome shotgun (WGS) entry which is preliminary data.</text>
</comment>
<organism evidence="6 7">
    <name type="scientific">Zemynaea arenosa</name>
    <dbReference type="NCBI Taxonomy" id="2561931"/>
    <lineage>
        <taxon>Bacteria</taxon>
        <taxon>Pseudomonadati</taxon>
        <taxon>Pseudomonadota</taxon>
        <taxon>Betaproteobacteria</taxon>
        <taxon>Burkholderiales</taxon>
        <taxon>Oxalobacteraceae</taxon>
        <taxon>Telluria group</taxon>
        <taxon>Zemynaea</taxon>
    </lineage>
</organism>
<evidence type="ECO:0000256" key="4">
    <source>
        <dbReference type="ARBA" id="ARBA00023186"/>
    </source>
</evidence>
<sequence>MTSHDVLAMYETLAGLTAQMAVAARAGDWDSLSRLEDACAEQSRAMQSGVPALTGELRARKVALVKQIMANDRAVREVTEPWQAQLDRIMRPAAESPVPVTA</sequence>
<keyword evidence="2" id="KW-0963">Cytoplasm</keyword>
<dbReference type="Pfam" id="PF05400">
    <property type="entry name" value="FliT"/>
    <property type="match status" value="1"/>
</dbReference>
<dbReference type="Gene3D" id="1.20.58.380">
    <property type="entry name" value="Flagellar protein flit"/>
    <property type="match status" value="1"/>
</dbReference>
<dbReference type="RefSeq" id="WP_135206068.1">
    <property type="nucleotide sequence ID" value="NZ_SPVF01000070.1"/>
</dbReference>
<protein>
    <recommendedName>
        <fullName evidence="5">Flagellar protein FliT</fullName>
    </recommendedName>
</protein>
<dbReference type="GO" id="GO:0044781">
    <property type="term" value="P:bacterial-type flagellum organization"/>
    <property type="evidence" value="ECO:0007669"/>
    <property type="project" value="UniProtKB-KW"/>
</dbReference>
<dbReference type="InterPro" id="IPR008622">
    <property type="entry name" value="FliT"/>
</dbReference>
<keyword evidence="3" id="KW-1005">Bacterial flagellum biogenesis</keyword>
<keyword evidence="6" id="KW-0966">Cell projection</keyword>
<proteinExistence type="predicted"/>
<evidence type="ECO:0000256" key="2">
    <source>
        <dbReference type="ARBA" id="ARBA00022490"/>
    </source>
</evidence>
<evidence type="ECO:0000313" key="6">
    <source>
        <dbReference type="EMBL" id="TFW25988.1"/>
    </source>
</evidence>
<keyword evidence="6" id="KW-0969">Cilium</keyword>
<evidence type="ECO:0000256" key="1">
    <source>
        <dbReference type="ARBA" id="ARBA00004514"/>
    </source>
</evidence>